<evidence type="ECO:0000256" key="4">
    <source>
        <dbReference type="ARBA" id="ARBA00020268"/>
    </source>
</evidence>
<feature type="transmembrane region" description="Helical" evidence="13">
    <location>
        <begin position="407"/>
        <end position="426"/>
    </location>
</feature>
<feature type="transmembrane region" description="Helical" evidence="13">
    <location>
        <begin position="85"/>
        <end position="106"/>
    </location>
</feature>
<keyword evidence="8 13" id="KW-0812">Transmembrane</keyword>
<proteinExistence type="inferred from homology"/>
<evidence type="ECO:0000256" key="11">
    <source>
        <dbReference type="ARBA" id="ARBA00023136"/>
    </source>
</evidence>
<evidence type="ECO:0000256" key="3">
    <source>
        <dbReference type="ARBA" id="ARBA00010199"/>
    </source>
</evidence>
<dbReference type="GO" id="GO:0042910">
    <property type="term" value="F:xenobiotic transmembrane transporter activity"/>
    <property type="evidence" value="ECO:0007669"/>
    <property type="project" value="InterPro"/>
</dbReference>
<evidence type="ECO:0000256" key="5">
    <source>
        <dbReference type="ARBA" id="ARBA00022448"/>
    </source>
</evidence>
<evidence type="ECO:0000256" key="12">
    <source>
        <dbReference type="ARBA" id="ARBA00031636"/>
    </source>
</evidence>
<dbReference type="GO" id="GO:0005886">
    <property type="term" value="C:plasma membrane"/>
    <property type="evidence" value="ECO:0007669"/>
    <property type="project" value="UniProtKB-SubCell"/>
</dbReference>
<feature type="transmembrane region" description="Helical" evidence="13">
    <location>
        <begin position="53"/>
        <end position="73"/>
    </location>
</feature>
<feature type="transmembrane region" description="Helical" evidence="13">
    <location>
        <begin position="251"/>
        <end position="271"/>
    </location>
</feature>
<feature type="transmembrane region" description="Helical" evidence="13">
    <location>
        <begin position="347"/>
        <end position="367"/>
    </location>
</feature>
<dbReference type="GeneID" id="97988047"/>
<evidence type="ECO:0000313" key="16">
    <source>
        <dbReference type="Proteomes" id="UP000260812"/>
    </source>
</evidence>
<feature type="transmembrane region" description="Helical" evidence="13">
    <location>
        <begin position="379"/>
        <end position="401"/>
    </location>
</feature>
<evidence type="ECO:0000313" key="14">
    <source>
        <dbReference type="EMBL" id="RGE59189.1"/>
    </source>
</evidence>
<dbReference type="CDD" id="cd13134">
    <property type="entry name" value="MATE_like_8"/>
    <property type="match status" value="1"/>
</dbReference>
<evidence type="ECO:0000256" key="7">
    <source>
        <dbReference type="ARBA" id="ARBA00022475"/>
    </source>
</evidence>
<evidence type="ECO:0000256" key="10">
    <source>
        <dbReference type="ARBA" id="ARBA00023065"/>
    </source>
</evidence>
<comment type="subcellular location">
    <subcellularLocation>
        <location evidence="2">Cell membrane</location>
        <topology evidence="2">Multi-pass membrane protein</topology>
    </subcellularLocation>
</comment>
<dbReference type="OrthoDB" id="62420at2"/>
<dbReference type="PANTHER" id="PTHR43298">
    <property type="entry name" value="MULTIDRUG RESISTANCE PROTEIN NORM-RELATED"/>
    <property type="match status" value="1"/>
</dbReference>
<accession>A0A3E3I324</accession>
<keyword evidence="7" id="KW-1003">Cell membrane</keyword>
<gene>
    <name evidence="15" type="ORF">DWY69_08590</name>
    <name evidence="14" type="ORF">DXC51_14520</name>
</gene>
<dbReference type="RefSeq" id="WP_081745165.1">
    <property type="nucleotide sequence ID" value="NZ_CANNOQ010000012.1"/>
</dbReference>
<comment type="caution">
    <text evidence="14">The sequence shown here is derived from an EMBL/GenBank/DDBJ whole genome shotgun (WGS) entry which is preliminary data.</text>
</comment>
<dbReference type="EMBL" id="QVLU01000006">
    <property type="protein sequence ID" value="RGE72399.1"/>
    <property type="molecule type" value="Genomic_DNA"/>
</dbReference>
<reference evidence="14 17" key="1">
    <citation type="submission" date="2018-08" db="EMBL/GenBank/DDBJ databases">
        <title>A genome reference for cultivated species of the human gut microbiota.</title>
        <authorList>
            <person name="Zou Y."/>
            <person name="Xue W."/>
            <person name="Luo G."/>
        </authorList>
    </citation>
    <scope>NUCLEOTIDE SEQUENCE [LARGE SCALE GENOMIC DNA]</scope>
    <source>
        <strain evidence="15 17">AF26-4BH</strain>
        <strain evidence="14">TF05-5AC</strain>
    </source>
</reference>
<evidence type="ECO:0000313" key="15">
    <source>
        <dbReference type="EMBL" id="RGE72399.1"/>
    </source>
</evidence>
<sequence length="446" mass="48851">MLYSNKDLKKLIIPLVIEQTLAIAVGMADTIMISVVGEAAVSGVSLVDTVNILLINVFSALATGGAVVAGHFLGQKHPEEASKAAWQIIMFATTLALAISIIFIGFHDKLLRLMFGKIEPEVMQSAKTYLIITALSFSGLAIYNSCAAIFRSMNNAKVTMWISLLINAINITGNAICIFGLKWGVAGAAIPTTVSRFVGAIVIFCMMFNPKREINFCGQVRFRFNGDLIKKILYIAIPNGMENSMFQLGKILVLSVVATMGTSAIAANAVSNTLASWNILAGGAINLALVSVSAVCVGAGEYKQARYYTKKLMKIAIGITAVISVLMFFGMPLLIKMYNLGPEAAKMAIEVVRFHNIMVILFWVPSFTLPNTLRSAGDVIWTMAVAILSMWVFRVGASYLFTYEFNLGLLGVWAAMVVDWIFRAICYTCRYRGHKWEMAMHRQREQ</sequence>
<dbReference type="EMBL" id="QVLV01000009">
    <property type="protein sequence ID" value="RGE59189.1"/>
    <property type="molecule type" value="Genomic_DNA"/>
</dbReference>
<dbReference type="PANTHER" id="PTHR43298:SF2">
    <property type="entry name" value="FMN_FAD EXPORTER YEEO-RELATED"/>
    <property type="match status" value="1"/>
</dbReference>
<keyword evidence="10" id="KW-0406">Ion transport</keyword>
<keyword evidence="5" id="KW-0813">Transport</keyword>
<dbReference type="Pfam" id="PF01554">
    <property type="entry name" value="MatE"/>
    <property type="match status" value="2"/>
</dbReference>
<comment type="function">
    <text evidence="1">Multidrug efflux pump.</text>
</comment>
<keyword evidence="9 13" id="KW-1133">Transmembrane helix</keyword>
<feature type="transmembrane region" description="Helical" evidence="13">
    <location>
        <begin position="12"/>
        <end position="33"/>
    </location>
</feature>
<feature type="transmembrane region" description="Helical" evidence="13">
    <location>
        <begin position="312"/>
        <end position="335"/>
    </location>
</feature>
<keyword evidence="11 13" id="KW-0472">Membrane</keyword>
<dbReference type="PIRSF" id="PIRSF006603">
    <property type="entry name" value="DinF"/>
    <property type="match status" value="1"/>
</dbReference>
<evidence type="ECO:0000256" key="2">
    <source>
        <dbReference type="ARBA" id="ARBA00004651"/>
    </source>
</evidence>
<evidence type="ECO:0000256" key="1">
    <source>
        <dbReference type="ARBA" id="ARBA00003408"/>
    </source>
</evidence>
<evidence type="ECO:0000256" key="8">
    <source>
        <dbReference type="ARBA" id="ARBA00022692"/>
    </source>
</evidence>
<organism evidence="14 16">
    <name type="scientific">Eisenbergiella massiliensis</name>
    <dbReference type="NCBI Taxonomy" id="1720294"/>
    <lineage>
        <taxon>Bacteria</taxon>
        <taxon>Bacillati</taxon>
        <taxon>Bacillota</taxon>
        <taxon>Clostridia</taxon>
        <taxon>Lachnospirales</taxon>
        <taxon>Lachnospiraceae</taxon>
        <taxon>Eisenbergiella</taxon>
    </lineage>
</organism>
<dbReference type="InterPro" id="IPR048279">
    <property type="entry name" value="MdtK-like"/>
</dbReference>
<dbReference type="InterPro" id="IPR050222">
    <property type="entry name" value="MATE_MdtK"/>
</dbReference>
<dbReference type="NCBIfam" id="TIGR00797">
    <property type="entry name" value="matE"/>
    <property type="match status" value="1"/>
</dbReference>
<evidence type="ECO:0000256" key="9">
    <source>
        <dbReference type="ARBA" id="ARBA00022989"/>
    </source>
</evidence>
<feature type="transmembrane region" description="Helical" evidence="13">
    <location>
        <begin position="126"/>
        <end position="146"/>
    </location>
</feature>
<name>A0A3E3I324_9FIRM</name>
<dbReference type="InterPro" id="IPR002528">
    <property type="entry name" value="MATE_fam"/>
</dbReference>
<keyword evidence="16" id="KW-1185">Reference proteome</keyword>
<protein>
    <recommendedName>
        <fullName evidence="4">Probable multidrug resistance protein NorM</fullName>
    </recommendedName>
    <alternativeName>
        <fullName evidence="12">Multidrug-efflux transporter</fullName>
    </alternativeName>
</protein>
<dbReference type="AlphaFoldDB" id="A0A3E3I324"/>
<evidence type="ECO:0000256" key="6">
    <source>
        <dbReference type="ARBA" id="ARBA00022449"/>
    </source>
</evidence>
<dbReference type="Proteomes" id="UP000260812">
    <property type="component" value="Unassembled WGS sequence"/>
</dbReference>
<keyword evidence="6" id="KW-0050">Antiport</keyword>
<comment type="similarity">
    <text evidence="3">Belongs to the multi antimicrobial extrusion (MATE) (TC 2.A.66.1) family.</text>
</comment>
<evidence type="ECO:0000313" key="17">
    <source>
        <dbReference type="Proteomes" id="UP000261166"/>
    </source>
</evidence>
<feature type="transmembrane region" description="Helical" evidence="13">
    <location>
        <begin position="277"/>
        <end position="300"/>
    </location>
</feature>
<dbReference type="GO" id="GO:0006811">
    <property type="term" value="P:monoatomic ion transport"/>
    <property type="evidence" value="ECO:0007669"/>
    <property type="project" value="UniProtKB-KW"/>
</dbReference>
<feature type="transmembrane region" description="Helical" evidence="13">
    <location>
        <begin position="187"/>
        <end position="208"/>
    </location>
</feature>
<evidence type="ECO:0000256" key="13">
    <source>
        <dbReference type="SAM" id="Phobius"/>
    </source>
</evidence>
<dbReference type="Proteomes" id="UP000261166">
    <property type="component" value="Unassembled WGS sequence"/>
</dbReference>
<dbReference type="GO" id="GO:0015297">
    <property type="term" value="F:antiporter activity"/>
    <property type="evidence" value="ECO:0007669"/>
    <property type="project" value="UniProtKB-KW"/>
</dbReference>
<feature type="transmembrane region" description="Helical" evidence="13">
    <location>
        <begin position="158"/>
        <end position="181"/>
    </location>
</feature>